<dbReference type="Proteomes" id="UP000738431">
    <property type="component" value="Chromosome"/>
</dbReference>
<evidence type="ECO:0000259" key="3">
    <source>
        <dbReference type="Pfam" id="PF16472"/>
    </source>
</evidence>
<dbReference type="PANTHER" id="PTHR36842:SF1">
    <property type="entry name" value="PROTEIN TOLB"/>
    <property type="match status" value="1"/>
</dbReference>
<dbReference type="InterPro" id="IPR011042">
    <property type="entry name" value="6-blade_b-propeller_TolB-like"/>
</dbReference>
<feature type="signal peptide" evidence="2">
    <location>
        <begin position="1"/>
        <end position="24"/>
    </location>
</feature>
<evidence type="ECO:0000313" key="4">
    <source>
        <dbReference type="EMBL" id="WRQ85882.1"/>
    </source>
</evidence>
<dbReference type="PANTHER" id="PTHR36842">
    <property type="entry name" value="PROTEIN TOLB HOMOLOG"/>
    <property type="match status" value="1"/>
</dbReference>
<dbReference type="Gene3D" id="2.60.120.200">
    <property type="match status" value="1"/>
</dbReference>
<keyword evidence="5" id="KW-1185">Reference proteome</keyword>
<proteinExistence type="inferred from homology"/>
<organism evidence="4 5">
    <name type="scientific">Actomonas aquatica</name>
    <dbReference type="NCBI Taxonomy" id="2866162"/>
    <lineage>
        <taxon>Bacteria</taxon>
        <taxon>Pseudomonadati</taxon>
        <taxon>Verrucomicrobiota</taxon>
        <taxon>Opitutia</taxon>
        <taxon>Opitutales</taxon>
        <taxon>Opitutaceae</taxon>
        <taxon>Actomonas</taxon>
    </lineage>
</organism>
<keyword evidence="2" id="KW-0732">Signal</keyword>
<reference evidence="4 5" key="1">
    <citation type="submission" date="2023-12" db="EMBL/GenBank/DDBJ databases">
        <title>Description of an unclassified Opitutus bacterium of Verrucomicrobiota.</title>
        <authorList>
            <person name="Zhang D.-F."/>
        </authorList>
    </citation>
    <scope>NUCLEOTIDE SEQUENCE [LARGE SCALE GENOMIC DNA]</scope>
    <source>
        <strain evidence="4 5">WL0086</strain>
    </source>
</reference>
<feature type="chain" id="PRO_5047471346" evidence="2">
    <location>
        <begin position="25"/>
        <end position="527"/>
    </location>
</feature>
<dbReference type="Gene3D" id="2.120.10.30">
    <property type="entry name" value="TolB, C-terminal domain"/>
    <property type="match status" value="1"/>
</dbReference>
<dbReference type="Pfam" id="PF07676">
    <property type="entry name" value="PD40"/>
    <property type="match status" value="1"/>
</dbReference>
<sequence length="527" mass="58444">MNASLLRPRSLLMCAFLSSSALFAGSPSAINQRAHGPAVGDFAHTGDVGDPAIPGSTRYDPITQTYHLAAAGTNLWGERDEFHFAWNQIEGDFILRARVKFLGEGVDPHRKLGWMVRSDLDAGSVYVDGTVHGSGLTSLQFRAAKNGETNQIIHEAFPEFEAYPDVIQLERRGNTFIFSAAHFGEPLQAISTADVAVDNVAYAGLFLCAHNPEVVEQAVFSDVRLIKPAPLDFHPYRDYIGSRLEILDVHTGERTQIFESAEAFEAPNWTTDGLKLIVNVSGNSPDRGKLRTFDLATRRIETLNTGAIVDNNNDHVLSHDGTMLAISSFAGDHKSTVYTLPVTGSDAPEQITDPAWGHSFLHGWSLDKKWIVYTAERNGQWDIWKVNVETKQEEQVTDVPTLDDGSEFSPDGEWIYFNSTRTGLMQIWKMRPDGSEQQQVFEDGWQNWFPHLSPDGKWMTMISYDPAVVAAGDHPYYKHTMLRLMPVDGSAPPKVIAYVYGGQGTINVPSWSPDSRKIAFVSNSDVK</sequence>
<dbReference type="InterPro" id="IPR011659">
    <property type="entry name" value="WD40"/>
</dbReference>
<dbReference type="EMBL" id="CP139781">
    <property type="protein sequence ID" value="WRQ85882.1"/>
    <property type="molecule type" value="Genomic_DNA"/>
</dbReference>
<evidence type="ECO:0000313" key="5">
    <source>
        <dbReference type="Proteomes" id="UP000738431"/>
    </source>
</evidence>
<dbReference type="SUPFAM" id="SSF82171">
    <property type="entry name" value="DPP6 N-terminal domain-like"/>
    <property type="match status" value="1"/>
</dbReference>
<dbReference type="RefSeq" id="WP_221032700.1">
    <property type="nucleotide sequence ID" value="NZ_CP139781.1"/>
</dbReference>
<feature type="domain" description="Prolow-density lipoprotein receptor-related protein 1-like beta-propeller" evidence="3">
    <location>
        <begin position="308"/>
        <end position="444"/>
    </location>
</feature>
<evidence type="ECO:0000256" key="2">
    <source>
        <dbReference type="SAM" id="SignalP"/>
    </source>
</evidence>
<accession>A0ABZ1C3F3</accession>
<evidence type="ECO:0000256" key="1">
    <source>
        <dbReference type="ARBA" id="ARBA00009820"/>
    </source>
</evidence>
<gene>
    <name evidence="4" type="ORF">K1X11_013800</name>
</gene>
<name>A0ABZ1C3F3_9BACT</name>
<comment type="similarity">
    <text evidence="1">Belongs to the TolB family.</text>
</comment>
<dbReference type="InterPro" id="IPR032485">
    <property type="entry name" value="LRP1-like_beta_prop"/>
</dbReference>
<protein>
    <submittedName>
        <fullName evidence="4">Biopolymer transporter TolR</fullName>
    </submittedName>
</protein>
<dbReference type="Pfam" id="PF16472">
    <property type="entry name" value="DUF5050"/>
    <property type="match status" value="1"/>
</dbReference>